<dbReference type="EMBL" id="PKPP01001010">
    <property type="protein sequence ID" value="PWA86500.1"/>
    <property type="molecule type" value="Genomic_DNA"/>
</dbReference>
<dbReference type="PANTHER" id="PTHR48190:SF2">
    <property type="entry name" value="PROGRAMMED CELL DEATH PROTEIN 7"/>
    <property type="match status" value="1"/>
</dbReference>
<dbReference type="PANTHER" id="PTHR48190">
    <property type="entry name" value="PROGRAMMED CELL DEATH PROTEIN 7"/>
    <property type="match status" value="1"/>
</dbReference>
<keyword evidence="2" id="KW-1185">Reference proteome</keyword>
<gene>
    <name evidence="1" type="ORF">CTI12_AA139850</name>
</gene>
<dbReference type="InterPro" id="IPR029052">
    <property type="entry name" value="Metallo-depent_PP-like"/>
</dbReference>
<dbReference type="GO" id="GO:0005689">
    <property type="term" value="C:U12-type spliceosomal complex"/>
    <property type="evidence" value="ECO:0007669"/>
    <property type="project" value="TreeGrafter"/>
</dbReference>
<proteinExistence type="predicted"/>
<reference evidence="1 2" key="1">
    <citation type="journal article" date="2018" name="Mol. Plant">
        <title>The genome of Artemisia annua provides insight into the evolution of Asteraceae family and artemisinin biosynthesis.</title>
        <authorList>
            <person name="Shen Q."/>
            <person name="Zhang L."/>
            <person name="Liao Z."/>
            <person name="Wang S."/>
            <person name="Yan T."/>
            <person name="Shi P."/>
            <person name="Liu M."/>
            <person name="Fu X."/>
            <person name="Pan Q."/>
            <person name="Wang Y."/>
            <person name="Lv Z."/>
            <person name="Lu X."/>
            <person name="Zhang F."/>
            <person name="Jiang W."/>
            <person name="Ma Y."/>
            <person name="Chen M."/>
            <person name="Hao X."/>
            <person name="Li L."/>
            <person name="Tang Y."/>
            <person name="Lv G."/>
            <person name="Zhou Y."/>
            <person name="Sun X."/>
            <person name="Brodelius P.E."/>
            <person name="Rose J.K.C."/>
            <person name="Tang K."/>
        </authorList>
    </citation>
    <scope>NUCLEOTIDE SEQUENCE [LARGE SCALE GENOMIC DNA]</scope>
    <source>
        <strain evidence="2">cv. Huhao1</strain>
        <tissue evidence="1">Leaf</tissue>
    </source>
</reference>
<comment type="caution">
    <text evidence="1">The sequence shown here is derived from an EMBL/GenBank/DDBJ whole genome shotgun (WGS) entry which is preliminary data.</text>
</comment>
<dbReference type="OrthoDB" id="419167at2759"/>
<accession>A0A2U1PL69</accession>
<dbReference type="AlphaFoldDB" id="A0A2U1PL69"/>
<dbReference type="STRING" id="35608.A0A2U1PL69"/>
<organism evidence="1 2">
    <name type="scientific">Artemisia annua</name>
    <name type="common">Sweet wormwood</name>
    <dbReference type="NCBI Taxonomy" id="35608"/>
    <lineage>
        <taxon>Eukaryota</taxon>
        <taxon>Viridiplantae</taxon>
        <taxon>Streptophyta</taxon>
        <taxon>Embryophyta</taxon>
        <taxon>Tracheophyta</taxon>
        <taxon>Spermatophyta</taxon>
        <taxon>Magnoliopsida</taxon>
        <taxon>eudicotyledons</taxon>
        <taxon>Gunneridae</taxon>
        <taxon>Pentapetalae</taxon>
        <taxon>asterids</taxon>
        <taxon>campanulids</taxon>
        <taxon>Asterales</taxon>
        <taxon>Asteraceae</taxon>
        <taxon>Asteroideae</taxon>
        <taxon>Anthemideae</taxon>
        <taxon>Artemisiinae</taxon>
        <taxon>Artemisia</taxon>
    </lineage>
</organism>
<dbReference type="SUPFAM" id="SSF56300">
    <property type="entry name" value="Metallo-dependent phosphatases"/>
    <property type="match status" value="1"/>
</dbReference>
<evidence type="ECO:0000313" key="1">
    <source>
        <dbReference type="EMBL" id="PWA86500.1"/>
    </source>
</evidence>
<evidence type="ECO:0000313" key="2">
    <source>
        <dbReference type="Proteomes" id="UP000245207"/>
    </source>
</evidence>
<dbReference type="Proteomes" id="UP000245207">
    <property type="component" value="Unassembled WGS sequence"/>
</dbReference>
<sequence length="470" mass="52192">MVVINSGNALGSLVLDFALGSVHEPGVFYTGINSCWTSKSSNAVDQVSMHQKSNGNFQPKCATSYVPFSIHIHITNVEHFFWAEINTVGTAALTPLIQLAQLLLRLFNPINKQCASIKIRVIKRNCEIPHEGPFCDLMWSDPEDIETWAVIPRGAGWFFGSRVTSEEKAHITTGKQALQKCLGNTILKKYSSTVATIFTGFASAALVGHTLTINFMLGISINCLHLNASGMAERVSLSMNQIDMQLTLFLILFPVLFAPCESERRRKWGIGVGTVCTNIIATLPMVLFCDSHGPFSTREDNKFRERIRAAVEEEERQAKAVADTDAAKDAIATAAKSQNKTGGNALNSEDQSNLKVGDKVGQEKINEAETKGDDMIIQQAYQVLADDMIIQQAYHLEFYHYYHGSNTDMGETNTWDAYIRPGGSLKDKKIIIMEFLIERFPNMEDNELATGELEVNTFTLKLKLHVLLLF</sequence>
<name>A0A2U1PL69_ARTAN</name>
<protein>
    <submittedName>
        <fullName evidence="1">Uncharacterized protein</fullName>
    </submittedName>
</protein>
<dbReference type="InterPro" id="IPR052831">
    <property type="entry name" value="Apoptosis_promoter"/>
</dbReference>
<dbReference type="Gene3D" id="3.60.21.10">
    <property type="match status" value="1"/>
</dbReference>